<dbReference type="RefSeq" id="WP_310306390.1">
    <property type="nucleotide sequence ID" value="NZ_BAAAXB010000001.1"/>
</dbReference>
<evidence type="ECO:0000313" key="1">
    <source>
        <dbReference type="EMBL" id="MDR6593569.1"/>
    </source>
</evidence>
<keyword evidence="2" id="KW-1185">Reference proteome</keyword>
<sequence length="71" mass="7772">MGRAGARSVLDRSWRPVEDEEARGYELSAVAYLLCGESALQGHAVDGRWAIMSVTLTSGGLRLHERRSLLS</sequence>
<proteinExistence type="predicted"/>
<comment type="caution">
    <text evidence="1">The sequence shown here is derived from an EMBL/GenBank/DDBJ whole genome shotgun (WGS) entry which is preliminary data.</text>
</comment>
<name>A0ABU1PSG3_9PSEU</name>
<dbReference type="EMBL" id="JAVDSG010000001">
    <property type="protein sequence ID" value="MDR6593569.1"/>
    <property type="molecule type" value="Genomic_DNA"/>
</dbReference>
<gene>
    <name evidence="1" type="ORF">J2S66_001953</name>
</gene>
<dbReference type="Proteomes" id="UP001268819">
    <property type="component" value="Unassembled WGS sequence"/>
</dbReference>
<protein>
    <submittedName>
        <fullName evidence="1">Uncharacterized protein</fullName>
    </submittedName>
</protein>
<accession>A0ABU1PSG3</accession>
<evidence type="ECO:0000313" key="2">
    <source>
        <dbReference type="Proteomes" id="UP001268819"/>
    </source>
</evidence>
<reference evidence="1 2" key="1">
    <citation type="submission" date="2023-07" db="EMBL/GenBank/DDBJ databases">
        <title>Sequencing the genomes of 1000 actinobacteria strains.</title>
        <authorList>
            <person name="Klenk H.-P."/>
        </authorList>
    </citation>
    <scope>NUCLEOTIDE SEQUENCE [LARGE SCALE GENOMIC DNA]</scope>
    <source>
        <strain evidence="1 2">DSM 43749</strain>
    </source>
</reference>
<organism evidence="1 2">
    <name type="scientific">Saccharothrix longispora</name>
    <dbReference type="NCBI Taxonomy" id="33920"/>
    <lineage>
        <taxon>Bacteria</taxon>
        <taxon>Bacillati</taxon>
        <taxon>Actinomycetota</taxon>
        <taxon>Actinomycetes</taxon>
        <taxon>Pseudonocardiales</taxon>
        <taxon>Pseudonocardiaceae</taxon>
        <taxon>Saccharothrix</taxon>
    </lineage>
</organism>